<protein>
    <submittedName>
        <fullName evidence="2">Uncharacterized protein</fullName>
    </submittedName>
</protein>
<accession>A0A0G4KQD2</accession>
<evidence type="ECO:0000256" key="1">
    <source>
        <dbReference type="SAM" id="SignalP"/>
    </source>
</evidence>
<keyword evidence="3" id="KW-1185">Reference proteome</keyword>
<feature type="chain" id="PRO_5002566003" evidence="1">
    <location>
        <begin position="18"/>
        <end position="79"/>
    </location>
</feature>
<evidence type="ECO:0000313" key="2">
    <source>
        <dbReference type="EMBL" id="CRK11906.1"/>
    </source>
</evidence>
<dbReference type="EMBL" id="CVQH01003335">
    <property type="protein sequence ID" value="CRK11906.1"/>
    <property type="molecule type" value="Genomic_DNA"/>
</dbReference>
<dbReference type="AlphaFoldDB" id="A0A0G4KQD2"/>
<organism evidence="2 3">
    <name type="scientific">Verticillium longisporum</name>
    <name type="common">Verticillium dahliae var. longisporum</name>
    <dbReference type="NCBI Taxonomy" id="100787"/>
    <lineage>
        <taxon>Eukaryota</taxon>
        <taxon>Fungi</taxon>
        <taxon>Dikarya</taxon>
        <taxon>Ascomycota</taxon>
        <taxon>Pezizomycotina</taxon>
        <taxon>Sordariomycetes</taxon>
        <taxon>Hypocreomycetidae</taxon>
        <taxon>Glomerellales</taxon>
        <taxon>Plectosphaerellaceae</taxon>
        <taxon>Verticillium</taxon>
    </lineage>
</organism>
<dbReference type="Proteomes" id="UP000044602">
    <property type="component" value="Unassembled WGS sequence"/>
</dbReference>
<reference evidence="2 3" key="1">
    <citation type="submission" date="2015-05" db="EMBL/GenBank/DDBJ databases">
        <authorList>
            <person name="Wang D.B."/>
            <person name="Wang M."/>
        </authorList>
    </citation>
    <scope>NUCLEOTIDE SEQUENCE [LARGE SCALE GENOMIC DNA]</scope>
    <source>
        <strain evidence="2">VL1</strain>
    </source>
</reference>
<gene>
    <name evidence="2" type="ORF">BN1708_002344</name>
</gene>
<sequence length="79" mass="8162">MQFTMTALLSLAALAVASPIAPESPMTLEAIKRSVVEKRCLYDTCTDCWAATPPIGSSPGSHGAAAGHSIYCATICDCS</sequence>
<name>A0A0G4KQD2_VERLO</name>
<keyword evidence="1" id="KW-0732">Signal</keyword>
<proteinExistence type="predicted"/>
<evidence type="ECO:0000313" key="3">
    <source>
        <dbReference type="Proteomes" id="UP000044602"/>
    </source>
</evidence>
<feature type="signal peptide" evidence="1">
    <location>
        <begin position="1"/>
        <end position="17"/>
    </location>
</feature>